<sequence length="213" mass="23916">MLLCAERPLRKRENTRARLIEAATSVFVEKGFAGAKIDDVVRAAGFTRGAFYSNYSSMEDLLGEAVIAYGRRILARFRETIDSSWDPSVDGLMEVLEAMRADGRTMYILTSELNLYAMRHPETYSKFDDYHVGLNREVYKLVESVLAKIGREPTTDIDRVSNALVSAFLDGVSYDFMRCTESEDSTVLHSLIEAILYGMSRPIDGSAEPISKE</sequence>
<evidence type="ECO:0000259" key="3">
    <source>
        <dbReference type="PROSITE" id="PS50977"/>
    </source>
</evidence>
<dbReference type="PROSITE" id="PS50977">
    <property type="entry name" value="HTH_TETR_2"/>
    <property type="match status" value="1"/>
</dbReference>
<dbReference type="AlphaFoldDB" id="A0A179B132"/>
<dbReference type="PANTHER" id="PTHR43479">
    <property type="entry name" value="ACREF/ENVCD OPERON REPRESSOR-RELATED"/>
    <property type="match status" value="1"/>
</dbReference>
<evidence type="ECO:0000256" key="1">
    <source>
        <dbReference type="ARBA" id="ARBA00023125"/>
    </source>
</evidence>
<organism evidence="4 5">
    <name type="scientific">Peptidiphaga gingivicola</name>
    <dbReference type="NCBI Taxonomy" id="2741497"/>
    <lineage>
        <taxon>Bacteria</taxon>
        <taxon>Bacillati</taxon>
        <taxon>Actinomycetota</taxon>
        <taxon>Actinomycetes</taxon>
        <taxon>Actinomycetales</taxon>
        <taxon>Actinomycetaceae</taxon>
        <taxon>Peptidiphaga</taxon>
    </lineage>
</organism>
<dbReference type="SUPFAM" id="SSF46689">
    <property type="entry name" value="Homeodomain-like"/>
    <property type="match status" value="1"/>
</dbReference>
<evidence type="ECO:0000313" key="4">
    <source>
        <dbReference type="EMBL" id="OAP85418.1"/>
    </source>
</evidence>
<reference evidence="4 5" key="1">
    <citation type="submission" date="2016-04" db="EMBL/GenBank/DDBJ databases">
        <title>Peptidophaga gingivicola gen. nov., sp. nov., isolated from human subgingival plaque.</title>
        <authorList>
            <person name="Beall C.J."/>
            <person name="Mokrzan E.M."/>
            <person name="Griffen A.L."/>
            <person name="Leys E.J."/>
        </authorList>
    </citation>
    <scope>NUCLEOTIDE SEQUENCE [LARGE SCALE GENOMIC DNA]</scope>
    <source>
        <strain evidence="4 5">BA112</strain>
    </source>
</reference>
<dbReference type="Proteomes" id="UP000078368">
    <property type="component" value="Unassembled WGS sequence"/>
</dbReference>
<dbReference type="Pfam" id="PF00440">
    <property type="entry name" value="TetR_N"/>
    <property type="match status" value="1"/>
</dbReference>
<keyword evidence="1 2" id="KW-0238">DNA-binding</keyword>
<comment type="caution">
    <text evidence="4">The sequence shown here is derived from an EMBL/GenBank/DDBJ whole genome shotgun (WGS) entry which is preliminary data.</text>
</comment>
<keyword evidence="5" id="KW-1185">Reference proteome</keyword>
<dbReference type="PRINTS" id="PR00455">
    <property type="entry name" value="HTHTETR"/>
</dbReference>
<accession>A0A179B132</accession>
<dbReference type="InterPro" id="IPR050624">
    <property type="entry name" value="HTH-type_Tx_Regulator"/>
</dbReference>
<dbReference type="GO" id="GO:0003677">
    <property type="term" value="F:DNA binding"/>
    <property type="evidence" value="ECO:0007669"/>
    <property type="project" value="UniProtKB-UniRule"/>
</dbReference>
<dbReference type="PANTHER" id="PTHR43479:SF11">
    <property type="entry name" value="ACREF_ENVCD OPERON REPRESSOR-RELATED"/>
    <property type="match status" value="1"/>
</dbReference>
<dbReference type="OrthoDB" id="7252896at2"/>
<dbReference type="Gene3D" id="1.10.357.10">
    <property type="entry name" value="Tetracycline Repressor, domain 2"/>
    <property type="match status" value="1"/>
</dbReference>
<gene>
    <name evidence="4" type="ORF">A4H34_10040</name>
</gene>
<dbReference type="EMBL" id="LVZK01000003">
    <property type="protein sequence ID" value="OAP85418.1"/>
    <property type="molecule type" value="Genomic_DNA"/>
</dbReference>
<dbReference type="InterPro" id="IPR009057">
    <property type="entry name" value="Homeodomain-like_sf"/>
</dbReference>
<evidence type="ECO:0000313" key="5">
    <source>
        <dbReference type="Proteomes" id="UP000078368"/>
    </source>
</evidence>
<proteinExistence type="predicted"/>
<protein>
    <recommendedName>
        <fullName evidence="3">HTH tetR-type domain-containing protein</fullName>
    </recommendedName>
</protein>
<dbReference type="STRING" id="1823756.A4H34_10040"/>
<dbReference type="InterPro" id="IPR001647">
    <property type="entry name" value="HTH_TetR"/>
</dbReference>
<name>A0A179B132_9ACTO</name>
<feature type="DNA-binding region" description="H-T-H motif" evidence="2">
    <location>
        <begin position="36"/>
        <end position="55"/>
    </location>
</feature>
<evidence type="ECO:0000256" key="2">
    <source>
        <dbReference type="PROSITE-ProRule" id="PRU00335"/>
    </source>
</evidence>
<feature type="domain" description="HTH tetR-type" evidence="3">
    <location>
        <begin position="13"/>
        <end position="73"/>
    </location>
</feature>